<evidence type="ECO:0000256" key="2">
    <source>
        <dbReference type="ARBA" id="ARBA00049661"/>
    </source>
</evidence>
<sequence>MNGLSAISLSNQVNDEVELETLCQEIRERALTGEFDDQAYVSLDIIEKLKKIGVYRALVPARFGGEECSPREFCELIEKLSMADGSVGWVASFGMSPAYLAGLPESTLAQIYQDSPDVVFAGGIFPPQPAEITPEGLRVKGRWKFSSGCMGADIIGVGITPSQGKETKGLPRMAVIPADQVQIDMTWDTVGLKGTGSHDLLVNDVLVREDWTFVRGEASKLPEPFFKYPSLSFATQVLTVVGIGVAAAALEEFKKLAPGKASITGGSEIANRPVTQYEFAQAEAEFLSAKNWFYQTMDAVWDEIQKGQQPTVEQISHVRLACTHAARVSARVARKMQMLAGMTAIYTNNVFSRFVNDTNVVTQHAFMGDATLLNAGSVSFGLPPTPGYL</sequence>
<evidence type="ECO:0000259" key="3">
    <source>
        <dbReference type="Pfam" id="PF02771"/>
    </source>
</evidence>
<protein>
    <submittedName>
        <fullName evidence="5">Acyl-CoA dehydrogenase, C-terminal domain protein</fullName>
    </submittedName>
</protein>
<dbReference type="GO" id="GO:0003995">
    <property type="term" value="F:acyl-CoA dehydrogenase activity"/>
    <property type="evidence" value="ECO:0007669"/>
    <property type="project" value="TreeGrafter"/>
</dbReference>
<dbReference type="Gene3D" id="1.10.540.10">
    <property type="entry name" value="Acyl-CoA dehydrogenase/oxidase, N-terminal domain"/>
    <property type="match status" value="1"/>
</dbReference>
<dbReference type="InterPro" id="IPR009100">
    <property type="entry name" value="AcylCoA_DH/oxidase_NM_dom_sf"/>
</dbReference>
<reference evidence="5 6" key="1">
    <citation type="submission" date="2014-02" db="EMBL/GenBank/DDBJ databases">
        <title>Comparative genomics and transcriptomics to identify genetic mechanisms underlying the emergence of carbapenem resistant Acinetobacter baumannii (CRAb).</title>
        <authorList>
            <person name="Harris A.D."/>
            <person name="Johnson K.J."/>
            <person name="George J."/>
            <person name="Shefchek K."/>
            <person name="Daugherty S.C."/>
            <person name="Parankush S."/>
            <person name="Sadzewicz L."/>
            <person name="Tallon L."/>
            <person name="Sengamalay N."/>
            <person name="Hazen T.H."/>
            <person name="Rasko D.A."/>
        </authorList>
    </citation>
    <scope>NUCLEOTIDE SEQUENCE [LARGE SCALE GENOMIC DNA]</scope>
    <source>
        <strain evidence="5 6">99063</strain>
    </source>
</reference>
<evidence type="ECO:0000256" key="1">
    <source>
        <dbReference type="ARBA" id="ARBA00023002"/>
    </source>
</evidence>
<dbReference type="SUPFAM" id="SSF47203">
    <property type="entry name" value="Acyl-CoA dehydrogenase C-terminal domain-like"/>
    <property type="match status" value="1"/>
</dbReference>
<dbReference type="GO" id="GO:0033539">
    <property type="term" value="P:fatty acid beta-oxidation using acyl-CoA dehydrogenase"/>
    <property type="evidence" value="ECO:0007669"/>
    <property type="project" value="TreeGrafter"/>
</dbReference>
<dbReference type="Gene3D" id="2.40.110.10">
    <property type="entry name" value="Butyryl-CoA Dehydrogenase, subunit A, domain 2"/>
    <property type="match status" value="1"/>
</dbReference>
<dbReference type="InterPro" id="IPR037069">
    <property type="entry name" value="AcylCoA_DH/ox_N_sf"/>
</dbReference>
<dbReference type="GO" id="GO:0050660">
    <property type="term" value="F:flavin adenine dinucleotide binding"/>
    <property type="evidence" value="ECO:0007669"/>
    <property type="project" value="InterPro"/>
</dbReference>
<dbReference type="PANTHER" id="PTHR48083:SF5">
    <property type="entry name" value="NRGC PROTEIN"/>
    <property type="match status" value="1"/>
</dbReference>
<dbReference type="PANTHER" id="PTHR48083">
    <property type="entry name" value="MEDIUM-CHAIN SPECIFIC ACYL-COA DEHYDROGENASE, MITOCHONDRIAL-RELATED"/>
    <property type="match status" value="1"/>
</dbReference>
<gene>
    <name evidence="5" type="ORF">J529_3229</name>
</gene>
<dbReference type="RefSeq" id="WP_032068778.1">
    <property type="nucleotide sequence ID" value="NZ_JEXJ01000072.1"/>
</dbReference>
<proteinExistence type="inferred from homology"/>
<dbReference type="EMBL" id="JEXJ01000072">
    <property type="protein sequence ID" value="EXC47231.1"/>
    <property type="molecule type" value="Genomic_DNA"/>
</dbReference>
<feature type="domain" description="Acyl-CoA dehydrogenase C-terminal" evidence="4">
    <location>
        <begin position="239"/>
        <end position="367"/>
    </location>
</feature>
<dbReference type="PATRIC" id="fig|1310630.3.peg.3150"/>
<dbReference type="InterPro" id="IPR036250">
    <property type="entry name" value="AcylCo_DH-like_C"/>
</dbReference>
<dbReference type="Gene3D" id="1.20.140.10">
    <property type="entry name" value="Butyryl-CoA Dehydrogenase, subunit A, domain 3"/>
    <property type="match status" value="1"/>
</dbReference>
<dbReference type="GO" id="GO:0005737">
    <property type="term" value="C:cytoplasm"/>
    <property type="evidence" value="ECO:0007669"/>
    <property type="project" value="TreeGrafter"/>
</dbReference>
<keyword evidence="1" id="KW-0560">Oxidoreductase</keyword>
<organism evidence="5 6">
    <name type="scientific">Acinetobacter baumannii 99063</name>
    <dbReference type="NCBI Taxonomy" id="1310630"/>
    <lineage>
        <taxon>Bacteria</taxon>
        <taxon>Pseudomonadati</taxon>
        <taxon>Pseudomonadota</taxon>
        <taxon>Gammaproteobacteria</taxon>
        <taxon>Moraxellales</taxon>
        <taxon>Moraxellaceae</taxon>
        <taxon>Acinetobacter</taxon>
        <taxon>Acinetobacter calcoaceticus/baumannii complex</taxon>
    </lineage>
</organism>
<dbReference type="Pfam" id="PF02771">
    <property type="entry name" value="Acyl-CoA_dh_N"/>
    <property type="match status" value="1"/>
</dbReference>
<accession>A0A009SKC4</accession>
<evidence type="ECO:0000313" key="6">
    <source>
        <dbReference type="Proteomes" id="UP000020735"/>
    </source>
</evidence>
<dbReference type="PIRSF" id="PIRSF016578">
    <property type="entry name" value="HsaA"/>
    <property type="match status" value="1"/>
</dbReference>
<dbReference type="Pfam" id="PF08028">
    <property type="entry name" value="Acyl-CoA_dh_2"/>
    <property type="match status" value="1"/>
</dbReference>
<feature type="domain" description="Acyl-CoA dehydrogenase/oxidase N-terminal" evidence="3">
    <location>
        <begin position="33"/>
        <end position="94"/>
    </location>
</feature>
<evidence type="ECO:0000313" key="5">
    <source>
        <dbReference type="EMBL" id="EXC47231.1"/>
    </source>
</evidence>
<dbReference type="InterPro" id="IPR013107">
    <property type="entry name" value="Acyl-CoA_DH_C"/>
</dbReference>
<name>A0A009SKC4_ACIBA</name>
<comment type="similarity">
    <text evidence="2">Belongs to the HpaH/HsaA monooxygenase family.</text>
</comment>
<evidence type="ECO:0000259" key="4">
    <source>
        <dbReference type="Pfam" id="PF08028"/>
    </source>
</evidence>
<dbReference type="SUPFAM" id="SSF56645">
    <property type="entry name" value="Acyl-CoA dehydrogenase NM domain-like"/>
    <property type="match status" value="1"/>
</dbReference>
<dbReference type="AlphaFoldDB" id="A0A009SKC4"/>
<dbReference type="InterPro" id="IPR046373">
    <property type="entry name" value="Acyl-CoA_Oxase/DH_mid-dom_sf"/>
</dbReference>
<dbReference type="InterPro" id="IPR013786">
    <property type="entry name" value="AcylCoA_DH/ox_N"/>
</dbReference>
<comment type="caution">
    <text evidence="5">The sequence shown here is derived from an EMBL/GenBank/DDBJ whole genome shotgun (WGS) entry which is preliminary data.</text>
</comment>
<dbReference type="InterPro" id="IPR050741">
    <property type="entry name" value="Acyl-CoA_dehydrogenase"/>
</dbReference>
<dbReference type="Proteomes" id="UP000020735">
    <property type="component" value="Unassembled WGS sequence"/>
</dbReference>